<dbReference type="AlphaFoldDB" id="A0A6G9CX24"/>
<proteinExistence type="predicted"/>
<dbReference type="EMBL" id="CP050124">
    <property type="protein sequence ID" value="QIP41593.1"/>
    <property type="molecule type" value="Genomic_DNA"/>
</dbReference>
<reference evidence="2 3" key="1">
    <citation type="submission" date="2020-03" db="EMBL/GenBank/DDBJ databases">
        <title>Screen low temperature-resistant strains for efficient degradation of petroleum hydrocarbons under the low temperature.</title>
        <authorList>
            <person name="Wang Y."/>
            <person name="Chen J."/>
        </authorList>
    </citation>
    <scope>NUCLEOTIDE SEQUENCE [LARGE SCALE GENOMIC DNA]</scope>
    <source>
        <strain evidence="2 3">KB1</strain>
    </source>
</reference>
<evidence type="ECO:0000313" key="3">
    <source>
        <dbReference type="Proteomes" id="UP000502345"/>
    </source>
</evidence>
<feature type="compositionally biased region" description="Polar residues" evidence="1">
    <location>
        <begin position="1"/>
        <end position="10"/>
    </location>
</feature>
<accession>A0A6G9CX24</accession>
<evidence type="ECO:0000256" key="1">
    <source>
        <dbReference type="SAM" id="MobiDB-lite"/>
    </source>
</evidence>
<protein>
    <submittedName>
        <fullName evidence="2">Uncharacterized protein</fullName>
    </submittedName>
</protein>
<dbReference type="Proteomes" id="UP000502345">
    <property type="component" value="Chromosome"/>
</dbReference>
<feature type="region of interest" description="Disordered" evidence="1">
    <location>
        <begin position="1"/>
        <end position="24"/>
    </location>
</feature>
<organism evidence="2 3">
    <name type="scientific">Rhodococcus erythropolis</name>
    <name type="common">Arthrobacter picolinophilus</name>
    <dbReference type="NCBI Taxonomy" id="1833"/>
    <lineage>
        <taxon>Bacteria</taxon>
        <taxon>Bacillati</taxon>
        <taxon>Actinomycetota</taxon>
        <taxon>Actinomycetes</taxon>
        <taxon>Mycobacteriales</taxon>
        <taxon>Nocardiaceae</taxon>
        <taxon>Rhodococcus</taxon>
        <taxon>Rhodococcus erythropolis group</taxon>
    </lineage>
</organism>
<name>A0A6G9CX24_RHOER</name>
<sequence length="65" mass="6950">MLGQHVSTPQHSHDGQKLLAEPAAGDGVSAEELTLLLHEPKTPRLHTLTEFGVLPRVGDLDGFAL</sequence>
<evidence type="ECO:0000313" key="2">
    <source>
        <dbReference type="EMBL" id="QIP41593.1"/>
    </source>
</evidence>
<gene>
    <name evidence="2" type="ORF">G9444_4349</name>
</gene>